<dbReference type="SMART" id="SM00184">
    <property type="entry name" value="RING"/>
    <property type="match status" value="1"/>
</dbReference>
<feature type="compositionally biased region" description="Polar residues" evidence="9">
    <location>
        <begin position="508"/>
        <end position="517"/>
    </location>
</feature>
<dbReference type="Pfam" id="PF13445">
    <property type="entry name" value="zf-RING_UBOX"/>
    <property type="match status" value="1"/>
</dbReference>
<proteinExistence type="inferred from homology"/>
<dbReference type="SMART" id="SM00326">
    <property type="entry name" value="SH3"/>
    <property type="match status" value="3"/>
</dbReference>
<feature type="domain" description="SH3" evidence="10">
    <location>
        <begin position="599"/>
        <end position="660"/>
    </location>
</feature>
<dbReference type="GO" id="GO:0016567">
    <property type="term" value="P:protein ubiquitination"/>
    <property type="evidence" value="ECO:0007669"/>
    <property type="project" value="TreeGrafter"/>
</dbReference>
<keyword evidence="4 7" id="KW-0863">Zinc-finger</keyword>
<dbReference type="GO" id="GO:0046330">
    <property type="term" value="P:positive regulation of JNK cascade"/>
    <property type="evidence" value="ECO:0007669"/>
    <property type="project" value="TreeGrafter"/>
</dbReference>
<organism evidence="12 13">
    <name type="scientific">Gambusia affinis</name>
    <name type="common">Western mosquitofish</name>
    <name type="synonym">Heterandria affinis</name>
    <dbReference type="NCBI Taxonomy" id="33528"/>
    <lineage>
        <taxon>Eukaryota</taxon>
        <taxon>Metazoa</taxon>
        <taxon>Chordata</taxon>
        <taxon>Craniata</taxon>
        <taxon>Vertebrata</taxon>
        <taxon>Euteleostomi</taxon>
        <taxon>Actinopterygii</taxon>
        <taxon>Neopterygii</taxon>
        <taxon>Teleostei</taxon>
        <taxon>Neoteleostei</taxon>
        <taxon>Acanthomorphata</taxon>
        <taxon>Ovalentaria</taxon>
        <taxon>Atherinomorphae</taxon>
        <taxon>Cyprinodontiformes</taxon>
        <taxon>Poeciliidae</taxon>
        <taxon>Poeciliinae</taxon>
        <taxon>Gambusia</taxon>
    </lineage>
</organism>
<feature type="compositionally biased region" description="Polar residues" evidence="9">
    <location>
        <begin position="872"/>
        <end position="881"/>
    </location>
</feature>
<feature type="domain" description="SH3" evidence="10">
    <location>
        <begin position="384"/>
        <end position="449"/>
    </location>
</feature>
<dbReference type="SUPFAM" id="SSF57850">
    <property type="entry name" value="RING/U-box"/>
    <property type="match status" value="1"/>
</dbReference>
<evidence type="ECO:0000259" key="10">
    <source>
        <dbReference type="PROSITE" id="PS50002"/>
    </source>
</evidence>
<dbReference type="PROSITE" id="PS50002">
    <property type="entry name" value="SH3"/>
    <property type="match status" value="2"/>
</dbReference>
<dbReference type="Gene3D" id="2.30.30.40">
    <property type="entry name" value="SH3 Domains"/>
    <property type="match status" value="3"/>
</dbReference>
<keyword evidence="2 8" id="KW-0728">SH3 domain</keyword>
<evidence type="ECO:0000256" key="4">
    <source>
        <dbReference type="ARBA" id="ARBA00022771"/>
    </source>
</evidence>
<comment type="similarity">
    <text evidence="1">Belongs to the SH3RF family.</text>
</comment>
<dbReference type="STRING" id="33528.ENSGAFP00000011512"/>
<gene>
    <name evidence="12" type="ORF">CCH79_00006010</name>
</gene>
<dbReference type="GO" id="GO:0061630">
    <property type="term" value="F:ubiquitin protein ligase activity"/>
    <property type="evidence" value="ECO:0007669"/>
    <property type="project" value="TreeGrafter"/>
</dbReference>
<dbReference type="PANTHER" id="PTHR14167">
    <property type="entry name" value="SH3 DOMAIN-CONTAINING"/>
    <property type="match status" value="1"/>
</dbReference>
<dbReference type="AlphaFoldDB" id="A0A315VK54"/>
<dbReference type="Proteomes" id="UP000250572">
    <property type="component" value="Unassembled WGS sequence"/>
</dbReference>
<evidence type="ECO:0000256" key="2">
    <source>
        <dbReference type="ARBA" id="ARBA00022443"/>
    </source>
</evidence>
<dbReference type="GO" id="GO:0008270">
    <property type="term" value="F:zinc ion binding"/>
    <property type="evidence" value="ECO:0007669"/>
    <property type="project" value="UniProtKB-KW"/>
</dbReference>
<feature type="region of interest" description="Disordered" evidence="9">
    <location>
        <begin position="339"/>
        <end position="381"/>
    </location>
</feature>
<feature type="compositionally biased region" description="Polar residues" evidence="9">
    <location>
        <begin position="926"/>
        <end position="941"/>
    </location>
</feature>
<dbReference type="SUPFAM" id="SSF50044">
    <property type="entry name" value="SH3-domain"/>
    <property type="match status" value="3"/>
</dbReference>
<evidence type="ECO:0000256" key="1">
    <source>
        <dbReference type="ARBA" id="ARBA00008649"/>
    </source>
</evidence>
<evidence type="ECO:0000259" key="11">
    <source>
        <dbReference type="PROSITE" id="PS50089"/>
    </source>
</evidence>
<comment type="caution">
    <text evidence="12">The sequence shown here is derived from an EMBL/GenBank/DDBJ whole genome shotgun (WGS) entry which is preliminary data.</text>
</comment>
<dbReference type="InterPro" id="IPR027370">
    <property type="entry name" value="Znf-RING_euk"/>
</dbReference>
<evidence type="ECO:0000313" key="13">
    <source>
        <dbReference type="Proteomes" id="UP000250572"/>
    </source>
</evidence>
<dbReference type="Gene3D" id="3.30.40.10">
    <property type="entry name" value="Zinc/RING finger domain, C3HC4 (zinc finger)"/>
    <property type="match status" value="1"/>
</dbReference>
<evidence type="ECO:0000256" key="5">
    <source>
        <dbReference type="ARBA" id="ARBA00022833"/>
    </source>
</evidence>
<feature type="compositionally biased region" description="Basic and acidic residues" evidence="9">
    <location>
        <begin position="465"/>
        <end position="480"/>
    </location>
</feature>
<dbReference type="GO" id="GO:0043066">
    <property type="term" value="P:negative regulation of apoptotic process"/>
    <property type="evidence" value="ECO:0007669"/>
    <property type="project" value="TreeGrafter"/>
</dbReference>
<protein>
    <recommendedName>
        <fullName evidence="14">RING-type E3 ubiquitin transferase</fullName>
    </recommendedName>
</protein>
<accession>A0A315VK54</accession>
<evidence type="ECO:0000313" key="12">
    <source>
        <dbReference type="EMBL" id="PWA23542.1"/>
    </source>
</evidence>
<name>A0A315VK54_GAMAF</name>
<evidence type="ECO:0000256" key="9">
    <source>
        <dbReference type="SAM" id="MobiDB-lite"/>
    </source>
</evidence>
<keyword evidence="3" id="KW-0479">Metal-binding</keyword>
<evidence type="ECO:0000256" key="6">
    <source>
        <dbReference type="ARBA" id="ARBA00022843"/>
    </source>
</evidence>
<feature type="compositionally biased region" description="Basic and acidic residues" evidence="9">
    <location>
        <begin position="552"/>
        <end position="568"/>
    </location>
</feature>
<feature type="region of interest" description="Disordered" evidence="9">
    <location>
        <begin position="772"/>
        <end position="793"/>
    </location>
</feature>
<dbReference type="Pfam" id="PF14604">
    <property type="entry name" value="SH3_9"/>
    <property type="match status" value="2"/>
</dbReference>
<keyword evidence="6" id="KW-0832">Ubl conjugation</keyword>
<dbReference type="PANTHER" id="PTHR14167:SF84">
    <property type="entry name" value="E3 UBIQUITIN-PROTEIN LIGASE SH3RF2 ISOFORM X1"/>
    <property type="match status" value="1"/>
</dbReference>
<feature type="region of interest" description="Disordered" evidence="9">
    <location>
        <begin position="454"/>
        <end position="572"/>
    </location>
</feature>
<evidence type="ECO:0008006" key="14">
    <source>
        <dbReference type="Google" id="ProtNLM"/>
    </source>
</evidence>
<dbReference type="InterPro" id="IPR001452">
    <property type="entry name" value="SH3_domain"/>
</dbReference>
<feature type="region of interest" description="Disordered" evidence="9">
    <location>
        <begin position="922"/>
        <end position="941"/>
    </location>
</feature>
<feature type="region of interest" description="Disordered" evidence="9">
    <location>
        <begin position="845"/>
        <end position="882"/>
    </location>
</feature>
<dbReference type="InterPro" id="IPR036028">
    <property type="entry name" value="SH3-like_dom_sf"/>
</dbReference>
<dbReference type="InterPro" id="IPR050384">
    <property type="entry name" value="Endophilin_SH3RF"/>
</dbReference>
<evidence type="ECO:0000256" key="3">
    <source>
        <dbReference type="ARBA" id="ARBA00022723"/>
    </source>
</evidence>
<dbReference type="InterPro" id="IPR013083">
    <property type="entry name" value="Znf_RING/FYVE/PHD"/>
</dbReference>
<feature type="compositionally biased region" description="Low complexity" evidence="9">
    <location>
        <begin position="363"/>
        <end position="381"/>
    </location>
</feature>
<sequence length="1012" mass="110366">MVVAESCCGSVQQDHGSVISESSDLFLHPTAHRAFPAEASLTVRLLNRVSLREACTEEEEEEEEEECPVPELILASLQLPFFCCCYTLCFRLALRSDSFRASSSPVVLASRCSQPAKSCSTAVAASSSVFTHGDRREKLTPFLKAEFMGGITEYGYFRRFPVVVSPVQPDEAIGHLCTRSVDTIMVDYSVSNGPGSQFSLEPEDLALISLLECPLCFERLDASAKVLPCQHTFCLSCLQRHGVAQSQLFCPECRAPVPVRTVEELPENLMLVRLLEGLQGLSGPEKSPNRVRYVFPVDKSSLEDQQQEGQRREWQGYSEAAFRSPANNHRADASGELVFTPASSVPPSHKAEDKRGYENSSRASLSAPQAGSQAPQLQPLQQAQPQALCRALCDFNPEEMDVENSKYYLSFLKGDILTAIRRVDEHWIEAKLGEKVGICPRQFVEPNSAAAKLLKGKGRSGSDSAEPHHQSGSGGKDKAADASSRSAHYGVPQVQTKTPVINALRKQPTASSFQPPANISFIPPGQPQHFYVPSAARGQSYPRRVNSRRNSRRSDSHRHLLQSEKKMTSETPSTISMALMNPQMASSSADGRNSSTQQLSISVCAVLYSYKPRRPEELELRKGEMVGVYGKFKDGWLRGLSLRTGKVGILPSNYITPVLRTSARLLETKAANASSHYNTVSGKKPTAAKNPTVVLALDKVDGTKFSTGPVSAVPNGAQHAASSSGAAKPSFYGSSQGWDTVRRVFNPRASNRPSHVSSYNIPSNSQPFAQVQASGYSPALQRKRNSSFPFSNSKPFGWMTEPAALSAGAVVKDRDFGASHEAVFHHHRQPAANAPQSILVRPDAQKNSIDKPPKSVRFLTDEESPPPRHRTSSWSSGSQIHPNCRPGSLPLEVWAPSLTMGRDGPGILLKDGKGPVLRKGFETGISDPNSNPQKPFHSQPSLSALSAQFSPVRHRVTTTHLAQTDSELSLLQGEVVLVHRPRPDGRVLLTQESSGQTGIFHNTILQALERLS</sequence>
<dbReference type="PROSITE" id="PS50089">
    <property type="entry name" value="ZF_RING_2"/>
    <property type="match status" value="1"/>
</dbReference>
<dbReference type="InterPro" id="IPR001841">
    <property type="entry name" value="Znf_RING"/>
</dbReference>
<keyword evidence="13" id="KW-1185">Reference proteome</keyword>
<feature type="domain" description="RING-type" evidence="11">
    <location>
        <begin position="213"/>
        <end position="254"/>
    </location>
</feature>
<dbReference type="PROSITE" id="PS00518">
    <property type="entry name" value="ZF_RING_1"/>
    <property type="match status" value="1"/>
</dbReference>
<dbReference type="EMBL" id="NHOQ01001578">
    <property type="protein sequence ID" value="PWA23542.1"/>
    <property type="molecule type" value="Genomic_DNA"/>
</dbReference>
<keyword evidence="5" id="KW-0862">Zinc</keyword>
<evidence type="ECO:0000256" key="8">
    <source>
        <dbReference type="PROSITE-ProRule" id="PRU00192"/>
    </source>
</evidence>
<dbReference type="InterPro" id="IPR017907">
    <property type="entry name" value="Znf_RING_CS"/>
</dbReference>
<dbReference type="GO" id="GO:0032436">
    <property type="term" value="P:positive regulation of proteasomal ubiquitin-dependent protein catabolic process"/>
    <property type="evidence" value="ECO:0007669"/>
    <property type="project" value="TreeGrafter"/>
</dbReference>
<reference evidence="12 13" key="1">
    <citation type="journal article" date="2018" name="G3 (Bethesda)">
        <title>A High-Quality Reference Genome for the Invasive Mosquitofish Gambusia affinis Using a Chicago Library.</title>
        <authorList>
            <person name="Hoffberg S.L."/>
            <person name="Troendle N.J."/>
            <person name="Glenn T.C."/>
            <person name="Mahmud O."/>
            <person name="Louha S."/>
            <person name="Chalopin D."/>
            <person name="Bennetzen J.L."/>
            <person name="Mauricio R."/>
        </authorList>
    </citation>
    <scope>NUCLEOTIDE SEQUENCE [LARGE SCALE GENOMIC DNA]</scope>
    <source>
        <strain evidence="12">NE01/NJP1002.9</strain>
        <tissue evidence="12">Muscle</tissue>
    </source>
</reference>
<evidence type="ECO:0000256" key="7">
    <source>
        <dbReference type="PROSITE-ProRule" id="PRU00175"/>
    </source>
</evidence>